<evidence type="ECO:0000313" key="2">
    <source>
        <dbReference type="Proteomes" id="UP001221686"/>
    </source>
</evidence>
<dbReference type="Proteomes" id="UP001221686">
    <property type="component" value="Unassembled WGS sequence"/>
</dbReference>
<evidence type="ECO:0000313" key="1">
    <source>
        <dbReference type="EMBL" id="MDC0715992.1"/>
    </source>
</evidence>
<dbReference type="RefSeq" id="WP_272084433.1">
    <property type="nucleotide sequence ID" value="NZ_JAQNDL010000001.1"/>
</dbReference>
<comment type="caution">
    <text evidence="1">The sequence shown here is derived from an EMBL/GenBank/DDBJ whole genome shotgun (WGS) entry which is preliminary data.</text>
</comment>
<protein>
    <submittedName>
        <fullName evidence="1">Uncharacterized protein</fullName>
    </submittedName>
</protein>
<gene>
    <name evidence="1" type="ORF">POL25_03740</name>
</gene>
<name>A0ABT5DQQ6_9BACT</name>
<dbReference type="EMBL" id="JAQNDL010000001">
    <property type="protein sequence ID" value="MDC0715992.1"/>
    <property type="molecule type" value="Genomic_DNA"/>
</dbReference>
<reference evidence="1 2" key="1">
    <citation type="submission" date="2022-11" db="EMBL/GenBank/DDBJ databases">
        <title>Minimal conservation of predation-associated metabolite biosynthetic gene clusters underscores biosynthetic potential of Myxococcota including descriptions for ten novel species: Archangium lansinium sp. nov., Myxococcus landrumus sp. nov., Nannocystis bai.</title>
        <authorList>
            <person name="Ahearne A."/>
            <person name="Stevens C."/>
            <person name="Dowd S."/>
        </authorList>
    </citation>
    <scope>NUCLEOTIDE SEQUENCE [LARGE SCALE GENOMIC DNA]</scope>
    <source>
        <strain evidence="1 2">BB15-2</strain>
    </source>
</reference>
<accession>A0ABT5DQQ6</accession>
<keyword evidence="2" id="KW-1185">Reference proteome</keyword>
<sequence length="186" mass="20936">MALSDAPSHELSELHDLVEKALRAAQAHPTAEASRKERHKARSRHFVLALADAFREHEGGDVDAMSRYHDDVRPHIGQGELLHDVTITRSVQIGEHWYITEVLWQVESELSLDTSEAVHDFNKLVLGSAHHKLFVAAMVPEPENLLRTLEPAAARCTGRVFLALIPHPDHWDGDTAGGVRTWQFRR</sequence>
<proteinExistence type="predicted"/>
<organism evidence="1 2">
    <name type="scientific">Nannocystis bainbridge</name>
    <dbReference type="NCBI Taxonomy" id="2995303"/>
    <lineage>
        <taxon>Bacteria</taxon>
        <taxon>Pseudomonadati</taxon>
        <taxon>Myxococcota</taxon>
        <taxon>Polyangia</taxon>
        <taxon>Nannocystales</taxon>
        <taxon>Nannocystaceae</taxon>
        <taxon>Nannocystis</taxon>
    </lineage>
</organism>